<dbReference type="EMBL" id="CP121261">
    <property type="protein sequence ID" value="WFP09748.1"/>
    <property type="molecule type" value="Genomic_DNA"/>
</dbReference>
<dbReference type="Gene3D" id="3.40.50.300">
    <property type="entry name" value="P-loop containing nucleotide triphosphate hydrolases"/>
    <property type="match status" value="1"/>
</dbReference>
<dbReference type="InterPro" id="IPR027417">
    <property type="entry name" value="P-loop_NTPase"/>
</dbReference>
<dbReference type="PANTHER" id="PTHR43581:SF2">
    <property type="entry name" value="EXCINUCLEASE ATPASE SUBUNIT"/>
    <property type="match status" value="1"/>
</dbReference>
<keyword evidence="3" id="KW-1185">Reference proteome</keyword>
<dbReference type="InterPro" id="IPR003959">
    <property type="entry name" value="ATPase_AAA_core"/>
</dbReference>
<dbReference type="RefSeq" id="WP_268077503.1">
    <property type="nucleotide sequence ID" value="NZ_CP106885.1"/>
</dbReference>
<name>A0ABY8GXX9_9BURK</name>
<evidence type="ECO:0000313" key="2">
    <source>
        <dbReference type="EMBL" id="WFP09748.1"/>
    </source>
</evidence>
<reference evidence="2 3" key="1">
    <citation type="submission" date="2023-03" db="EMBL/GenBank/DDBJ databases">
        <title>Achromobacter spanius LIG8.</title>
        <authorList>
            <person name="Shrestha S."/>
        </authorList>
    </citation>
    <scope>NUCLEOTIDE SEQUENCE [LARGE SCALE GENOMIC DNA]</scope>
    <source>
        <strain evidence="2 3">LIG8</strain>
    </source>
</reference>
<feature type="domain" description="ATPase AAA-type core" evidence="1">
    <location>
        <begin position="170"/>
        <end position="432"/>
    </location>
</feature>
<evidence type="ECO:0000259" key="1">
    <source>
        <dbReference type="Pfam" id="PF13304"/>
    </source>
</evidence>
<protein>
    <submittedName>
        <fullName evidence="2">AAA family ATPase</fullName>
    </submittedName>
</protein>
<gene>
    <name evidence="2" type="ORF">P8T11_07680</name>
</gene>
<evidence type="ECO:0000313" key="3">
    <source>
        <dbReference type="Proteomes" id="UP001214170"/>
    </source>
</evidence>
<accession>A0ABY8GXX9</accession>
<dbReference type="PANTHER" id="PTHR43581">
    <property type="entry name" value="ATP/GTP PHOSPHATASE"/>
    <property type="match status" value="1"/>
</dbReference>
<proteinExistence type="predicted"/>
<dbReference type="InterPro" id="IPR051396">
    <property type="entry name" value="Bact_Antivir_Def_Nuclease"/>
</dbReference>
<dbReference type="Proteomes" id="UP001214170">
    <property type="component" value="Chromosome"/>
</dbReference>
<sequence length="540" mass="59788">MELIGFVIPLSGDAVPRAKTSFYSWVVDLEKRASSPLIPENLHASEFLTLLDDDETYRKLALWAGSLEIRLGILEATNDINLARVSSGSSDVINQIIQEDTFALGVMRYNSAYRAFAKGARFVLREVQPSINDARLDINIHCQLKGFDESHVAKFIFAGKPKLVSDRVQVLIGKNGTGKSQFLNQMIGSLALHADGSGAEVFEDLPNDQFSATAADWQAVPNSVLVFSTDDQNLFPRKARFDAALDYWYFSLASKGDQTQLLQQEPQALGRALRDLIRDESELQGQRRFEIFRNIMNPVLPLSLIHLPLKKIPKKVSGCFHDLGGLVWIPLEKVPSSEQALLYLAAAIDTSRDLALIDEGREIFPPSSGQRVYLRFATLALSVISQGSMIIFDEPETHLHPNFISEFMKLLHDLLTATNSIAVVATHSPYVVREVPTVCVHVVAREGNAPTVGSVHLKTLGASISSISDAVFGDAAATKFHRIVAEKLSKEGKKISDDKAKRVNWLLKNFGDELNAEMLSTIRFLMERNVNDEEAVDDDA</sequence>
<dbReference type="SUPFAM" id="SSF52540">
    <property type="entry name" value="P-loop containing nucleoside triphosphate hydrolases"/>
    <property type="match status" value="1"/>
</dbReference>
<organism evidence="2 3">
    <name type="scientific">Achromobacter spanius</name>
    <dbReference type="NCBI Taxonomy" id="217203"/>
    <lineage>
        <taxon>Bacteria</taxon>
        <taxon>Pseudomonadati</taxon>
        <taxon>Pseudomonadota</taxon>
        <taxon>Betaproteobacteria</taxon>
        <taxon>Burkholderiales</taxon>
        <taxon>Alcaligenaceae</taxon>
        <taxon>Achromobacter</taxon>
    </lineage>
</organism>
<dbReference type="Pfam" id="PF13304">
    <property type="entry name" value="AAA_21"/>
    <property type="match status" value="1"/>
</dbReference>